<dbReference type="SUPFAM" id="SSF160696">
    <property type="entry name" value="BTG domain-like"/>
    <property type="match status" value="1"/>
</dbReference>
<dbReference type="InterPro" id="IPR033332">
    <property type="entry name" value="BTG"/>
</dbReference>
<feature type="domain" description="Anti-proliferative protein" evidence="3">
    <location>
        <begin position="1"/>
        <end position="108"/>
    </location>
</feature>
<dbReference type="Ensembl" id="ENSECRT00000024936.1">
    <property type="protein sequence ID" value="ENSECRP00000024402.1"/>
    <property type="gene ID" value="ENSECRG00000016522.1"/>
</dbReference>
<dbReference type="RefSeq" id="XP_028679066.1">
    <property type="nucleotide sequence ID" value="XM_028823233.2"/>
</dbReference>
<organism evidence="4 5">
    <name type="scientific">Erpetoichthys calabaricus</name>
    <name type="common">Rope fish</name>
    <name type="synonym">Calamoichthys calabaricus</name>
    <dbReference type="NCBI Taxonomy" id="27687"/>
    <lineage>
        <taxon>Eukaryota</taxon>
        <taxon>Metazoa</taxon>
        <taxon>Chordata</taxon>
        <taxon>Craniata</taxon>
        <taxon>Vertebrata</taxon>
        <taxon>Euteleostomi</taxon>
        <taxon>Actinopterygii</taxon>
        <taxon>Polypteriformes</taxon>
        <taxon>Polypteridae</taxon>
        <taxon>Erpetoichthys</taxon>
    </lineage>
</organism>
<dbReference type="GeneID" id="114667782"/>
<feature type="compositionally biased region" description="Basic and acidic residues" evidence="2">
    <location>
        <begin position="155"/>
        <end position="165"/>
    </location>
</feature>
<evidence type="ECO:0000256" key="1">
    <source>
        <dbReference type="ARBA" id="ARBA00007989"/>
    </source>
</evidence>
<dbReference type="SMART" id="SM00099">
    <property type="entry name" value="btg1"/>
    <property type="match status" value="1"/>
</dbReference>
<dbReference type="RefSeq" id="XP_051776465.1">
    <property type="nucleotide sequence ID" value="XM_051920505.1"/>
</dbReference>
<dbReference type="InterPro" id="IPR002087">
    <property type="entry name" value="Anti_prolifrtn"/>
</dbReference>
<dbReference type="Proteomes" id="UP000694620">
    <property type="component" value="Chromosome 17"/>
</dbReference>
<dbReference type="GO" id="GO:0005737">
    <property type="term" value="C:cytoplasm"/>
    <property type="evidence" value="ECO:0007669"/>
    <property type="project" value="TreeGrafter"/>
</dbReference>
<dbReference type="OrthoDB" id="19928at2759"/>
<dbReference type="GO" id="GO:0005634">
    <property type="term" value="C:nucleus"/>
    <property type="evidence" value="ECO:0007669"/>
    <property type="project" value="TreeGrafter"/>
</dbReference>
<evidence type="ECO:0000313" key="5">
    <source>
        <dbReference type="Proteomes" id="UP000694620"/>
    </source>
</evidence>
<gene>
    <name evidence="4" type="primary">si:dkey-79d12.5</name>
</gene>
<dbReference type="GeneTree" id="ENSGT00950000182952"/>
<dbReference type="Pfam" id="PF07742">
    <property type="entry name" value="BTG"/>
    <property type="match status" value="1"/>
</dbReference>
<proteinExistence type="inferred from homology"/>
<evidence type="ECO:0000313" key="4">
    <source>
        <dbReference type="Ensembl" id="ENSECRP00000024402.1"/>
    </source>
</evidence>
<reference evidence="4" key="2">
    <citation type="submission" date="2025-08" db="UniProtKB">
        <authorList>
            <consortium name="Ensembl"/>
        </authorList>
    </citation>
    <scope>IDENTIFICATION</scope>
</reference>
<evidence type="ECO:0000256" key="2">
    <source>
        <dbReference type="SAM" id="MobiDB-lite"/>
    </source>
</evidence>
<dbReference type="PANTHER" id="PTHR22978">
    <property type="entry name" value="B-CELL TRANSLOCATION GENE"/>
    <property type="match status" value="1"/>
</dbReference>
<dbReference type="FunFam" id="3.90.640.90:FF:000002">
    <property type="entry name" value="BTG anti-proliferation factor 4"/>
    <property type="match status" value="1"/>
</dbReference>
<reference evidence="4" key="1">
    <citation type="submission" date="2021-06" db="EMBL/GenBank/DDBJ databases">
        <authorList>
            <consortium name="Wellcome Sanger Institute Data Sharing"/>
        </authorList>
    </citation>
    <scope>NUCLEOTIDE SEQUENCE [LARGE SCALE GENOMIC DNA]</scope>
</reference>
<sequence>MKKEVEAGVGFLVRLLKARGKADEQKVDCFGKKLTSILFRRYTNHWYPTNPSKGQAFRSILISSSQQCDELVLQAFQESDLNPSELGLPRELILWIDPFEVCARSGERSRSFTVAQFKETDDEEILSEPDSQEETSDYHSAGSSDYNSETSSENEGEKESQKEDGVLASASENLTPVIKTLPSRKKKHKQPQVASLQYFYHPAPVWQQFGGKGSLCSATVYQPRTPMVYYCIPPTTQTLKLAPQFIVPQVALQPCGMKKC</sequence>
<protein>
    <submittedName>
        <fullName evidence="4">Si:dkey-79d12.5</fullName>
    </submittedName>
</protein>
<feature type="region of interest" description="Disordered" evidence="2">
    <location>
        <begin position="119"/>
        <end position="169"/>
    </location>
</feature>
<dbReference type="InterPro" id="IPR036054">
    <property type="entry name" value="BTG-like_sf"/>
</dbReference>
<comment type="similarity">
    <text evidence="1">Belongs to the BTG family.</text>
</comment>
<feature type="compositionally biased region" description="Acidic residues" evidence="2">
    <location>
        <begin position="120"/>
        <end position="135"/>
    </location>
</feature>
<reference evidence="4" key="3">
    <citation type="submission" date="2025-09" db="UniProtKB">
        <authorList>
            <consortium name="Ensembl"/>
        </authorList>
    </citation>
    <scope>IDENTIFICATION</scope>
</reference>
<dbReference type="PANTHER" id="PTHR22978:SF12">
    <property type="entry name" value="MATERNAL B9.15 PROTEIN-LIKE ISOFORM X1"/>
    <property type="match status" value="1"/>
</dbReference>
<feature type="compositionally biased region" description="Polar residues" evidence="2">
    <location>
        <begin position="141"/>
        <end position="153"/>
    </location>
</feature>
<dbReference type="PRINTS" id="PR00310">
    <property type="entry name" value="ANTIPRLFBTG1"/>
</dbReference>
<evidence type="ECO:0000259" key="3">
    <source>
        <dbReference type="SMART" id="SM00099"/>
    </source>
</evidence>
<name>A0A8C4XE77_ERPCA</name>
<dbReference type="Gene3D" id="3.90.640.90">
    <property type="entry name" value="Anti-proliferative protein, N-terminal domain"/>
    <property type="match status" value="1"/>
</dbReference>
<accession>A0A8C4XE77</accession>
<keyword evidence="5" id="KW-1185">Reference proteome</keyword>
<dbReference type="AlphaFoldDB" id="A0A8C4XE77"/>